<gene>
    <name evidence="1" type="ORF">DSO57_1003641</name>
</gene>
<dbReference type="Proteomes" id="UP001165960">
    <property type="component" value="Unassembled WGS sequence"/>
</dbReference>
<dbReference type="EMBL" id="QTSX02004979">
    <property type="protein sequence ID" value="KAJ9063111.1"/>
    <property type="molecule type" value="Genomic_DNA"/>
</dbReference>
<evidence type="ECO:0000313" key="2">
    <source>
        <dbReference type="Proteomes" id="UP001165960"/>
    </source>
</evidence>
<sequence length="174" mass="19623">MEGTQQQTTIAPVVRRSCSCPRGSKNRLSATQVLTQERGGRGEFHSDAALTQLVQGAQAARVQSINPRVPKLTRKPTKVTTTKKVKDKEVELTFYVFDVVYQQESVLSVMLEKVKPVLDTSYKPYISDGNQEEDKEPNVMVGSIMPGIVRPSKKAWCQDFGILKKKRDYFYCAY</sequence>
<accession>A0ACC2SLS9</accession>
<organism evidence="1 2">
    <name type="scientific">Entomophthora muscae</name>
    <dbReference type="NCBI Taxonomy" id="34485"/>
    <lineage>
        <taxon>Eukaryota</taxon>
        <taxon>Fungi</taxon>
        <taxon>Fungi incertae sedis</taxon>
        <taxon>Zoopagomycota</taxon>
        <taxon>Entomophthoromycotina</taxon>
        <taxon>Entomophthoromycetes</taxon>
        <taxon>Entomophthorales</taxon>
        <taxon>Entomophthoraceae</taxon>
        <taxon>Entomophthora</taxon>
    </lineage>
</organism>
<reference evidence="1" key="1">
    <citation type="submission" date="2022-04" db="EMBL/GenBank/DDBJ databases">
        <title>Genome of the entomopathogenic fungus Entomophthora muscae.</title>
        <authorList>
            <person name="Elya C."/>
            <person name="Lovett B.R."/>
            <person name="Lee E."/>
            <person name="Macias A.M."/>
            <person name="Hajek A.E."/>
            <person name="De Bivort B.L."/>
            <person name="Kasson M.T."/>
            <person name="De Fine Licht H.H."/>
            <person name="Stajich J.E."/>
        </authorList>
    </citation>
    <scope>NUCLEOTIDE SEQUENCE</scope>
    <source>
        <strain evidence="1">Berkeley</strain>
    </source>
</reference>
<proteinExistence type="predicted"/>
<keyword evidence="2" id="KW-1185">Reference proteome</keyword>
<protein>
    <submittedName>
        <fullName evidence="1">Uncharacterized protein</fullName>
    </submittedName>
</protein>
<comment type="caution">
    <text evidence="1">The sequence shown here is derived from an EMBL/GenBank/DDBJ whole genome shotgun (WGS) entry which is preliminary data.</text>
</comment>
<name>A0ACC2SLS9_9FUNG</name>
<evidence type="ECO:0000313" key="1">
    <source>
        <dbReference type="EMBL" id="KAJ9063111.1"/>
    </source>
</evidence>